<dbReference type="EMBL" id="JBHLXP010000001">
    <property type="protein sequence ID" value="MFC0047727.1"/>
    <property type="molecule type" value="Genomic_DNA"/>
</dbReference>
<name>A0ABV6BA77_9GAMM</name>
<proteinExistence type="predicted"/>
<keyword evidence="2" id="KW-1185">Reference proteome</keyword>
<gene>
    <name evidence="1" type="ORF">ACFFJP_05460</name>
</gene>
<evidence type="ECO:0000313" key="2">
    <source>
        <dbReference type="Proteomes" id="UP001589813"/>
    </source>
</evidence>
<organism evidence="1 2">
    <name type="scientific">Rheinheimera tilapiae</name>
    <dbReference type="NCBI Taxonomy" id="875043"/>
    <lineage>
        <taxon>Bacteria</taxon>
        <taxon>Pseudomonadati</taxon>
        <taxon>Pseudomonadota</taxon>
        <taxon>Gammaproteobacteria</taxon>
        <taxon>Chromatiales</taxon>
        <taxon>Chromatiaceae</taxon>
        <taxon>Rheinheimera</taxon>
    </lineage>
</organism>
<accession>A0ABV6BA77</accession>
<evidence type="ECO:0000313" key="1">
    <source>
        <dbReference type="EMBL" id="MFC0047727.1"/>
    </source>
</evidence>
<dbReference type="RefSeq" id="WP_377241245.1">
    <property type="nucleotide sequence ID" value="NZ_JBHLXP010000001.1"/>
</dbReference>
<dbReference type="Proteomes" id="UP001589813">
    <property type="component" value="Unassembled WGS sequence"/>
</dbReference>
<reference evidence="1 2" key="1">
    <citation type="submission" date="2024-09" db="EMBL/GenBank/DDBJ databases">
        <authorList>
            <person name="Sun Q."/>
            <person name="Mori K."/>
        </authorList>
    </citation>
    <scope>NUCLEOTIDE SEQUENCE [LARGE SCALE GENOMIC DNA]</scope>
    <source>
        <strain evidence="1 2">KCTC 23315</strain>
    </source>
</reference>
<comment type="caution">
    <text evidence="1">The sequence shown here is derived from an EMBL/GenBank/DDBJ whole genome shotgun (WGS) entry which is preliminary data.</text>
</comment>
<sequence length="107" mass="12209">MPNKPVVEATYRLEPGCLGPDGAQYITEFCQFAQPLVSSHTPAFMQWVLTPRFDKSLPELEFSLAGRVLTDSQAERLCSSYQTDADTLVEELNHHLMLLIDQYFGRW</sequence>
<protein>
    <submittedName>
        <fullName evidence="1">Uncharacterized protein</fullName>
    </submittedName>
</protein>